<dbReference type="GO" id="GO:0000978">
    <property type="term" value="F:RNA polymerase II cis-regulatory region sequence-specific DNA binding"/>
    <property type="evidence" value="ECO:0007669"/>
    <property type="project" value="TreeGrafter"/>
</dbReference>
<feature type="compositionally biased region" description="Low complexity" evidence="7">
    <location>
        <begin position="16"/>
        <end position="32"/>
    </location>
</feature>
<reference evidence="10" key="3">
    <citation type="submission" date="2022-06" db="UniProtKB">
        <authorList>
            <consortium name="EnsemblMetazoa"/>
        </authorList>
    </citation>
    <scope>IDENTIFICATION</scope>
</reference>
<dbReference type="InterPro" id="IPR001356">
    <property type="entry name" value="HD"/>
</dbReference>
<feature type="region of interest" description="Disordered" evidence="7">
    <location>
        <begin position="16"/>
        <end position="119"/>
    </location>
</feature>
<dbReference type="AlphaFoldDB" id="A0A834REN6"/>
<dbReference type="Pfam" id="PF16878">
    <property type="entry name" value="SIX1_SD"/>
    <property type="match status" value="1"/>
</dbReference>
<feature type="domain" description="Homeobox" evidence="8">
    <location>
        <begin position="506"/>
        <end position="557"/>
    </location>
</feature>
<keyword evidence="2 5" id="KW-0238">DNA-binding</keyword>
<feature type="compositionally biased region" description="Acidic residues" evidence="7">
    <location>
        <begin position="645"/>
        <end position="684"/>
    </location>
</feature>
<feature type="compositionally biased region" description="Low complexity" evidence="7">
    <location>
        <begin position="339"/>
        <end position="364"/>
    </location>
</feature>
<comment type="subcellular location">
    <subcellularLocation>
        <location evidence="1 5 6">Nucleus</location>
    </subcellularLocation>
</comment>
<dbReference type="InterPro" id="IPR017970">
    <property type="entry name" value="Homeobox_CS"/>
</dbReference>
<dbReference type="SMART" id="SM00389">
    <property type="entry name" value="HOX"/>
    <property type="match status" value="1"/>
</dbReference>
<dbReference type="PROSITE" id="PS50071">
    <property type="entry name" value="HOMEOBOX_2"/>
    <property type="match status" value="1"/>
</dbReference>
<gene>
    <name evidence="9" type="ORF">SSS_4561</name>
</gene>
<feature type="region of interest" description="Disordered" evidence="7">
    <location>
        <begin position="642"/>
        <end position="695"/>
    </location>
</feature>
<evidence type="ECO:0000313" key="9">
    <source>
        <dbReference type="EMBL" id="KAF7495835.1"/>
    </source>
</evidence>
<dbReference type="SUPFAM" id="SSF46689">
    <property type="entry name" value="Homeodomain-like"/>
    <property type="match status" value="1"/>
</dbReference>
<dbReference type="PROSITE" id="PS00027">
    <property type="entry name" value="HOMEOBOX_1"/>
    <property type="match status" value="1"/>
</dbReference>
<dbReference type="Pfam" id="PF00046">
    <property type="entry name" value="Homeodomain"/>
    <property type="match status" value="1"/>
</dbReference>
<dbReference type="Gene3D" id="1.10.10.60">
    <property type="entry name" value="Homeodomain-like"/>
    <property type="match status" value="1"/>
</dbReference>
<evidence type="ECO:0000313" key="10">
    <source>
        <dbReference type="EnsemblMetazoa" id="KAF7495835.1"/>
    </source>
</evidence>
<name>A0A834REN6_SARSC</name>
<evidence type="ECO:0000256" key="1">
    <source>
        <dbReference type="ARBA" id="ARBA00004123"/>
    </source>
</evidence>
<dbReference type="PANTHER" id="PTHR10390">
    <property type="entry name" value="HOMEOBOX PROTEIN SIX"/>
    <property type="match status" value="1"/>
</dbReference>
<keyword evidence="3 5" id="KW-0371">Homeobox</keyword>
<dbReference type="GO" id="GO:0000981">
    <property type="term" value="F:DNA-binding transcription factor activity, RNA polymerase II-specific"/>
    <property type="evidence" value="ECO:0007669"/>
    <property type="project" value="InterPro"/>
</dbReference>
<feature type="region of interest" description="Disordered" evidence="7">
    <location>
        <begin position="277"/>
        <end position="368"/>
    </location>
</feature>
<feature type="DNA-binding region" description="Homeobox" evidence="5">
    <location>
        <begin position="508"/>
        <end position="558"/>
    </location>
</feature>
<dbReference type="PANTHER" id="PTHR10390:SF44">
    <property type="entry name" value="SIX HOMEOBOX 4"/>
    <property type="match status" value="1"/>
</dbReference>
<dbReference type="CDD" id="cd00086">
    <property type="entry name" value="homeodomain"/>
    <property type="match status" value="1"/>
</dbReference>
<evidence type="ECO:0000313" key="11">
    <source>
        <dbReference type="Proteomes" id="UP000070412"/>
    </source>
</evidence>
<dbReference type="GO" id="GO:0005667">
    <property type="term" value="C:transcription regulator complex"/>
    <property type="evidence" value="ECO:0007669"/>
    <property type="project" value="TreeGrafter"/>
</dbReference>
<organism evidence="9">
    <name type="scientific">Sarcoptes scabiei</name>
    <name type="common">Itch mite</name>
    <name type="synonym">Acarus scabiei</name>
    <dbReference type="NCBI Taxonomy" id="52283"/>
    <lineage>
        <taxon>Eukaryota</taxon>
        <taxon>Metazoa</taxon>
        <taxon>Ecdysozoa</taxon>
        <taxon>Arthropoda</taxon>
        <taxon>Chelicerata</taxon>
        <taxon>Arachnida</taxon>
        <taxon>Acari</taxon>
        <taxon>Acariformes</taxon>
        <taxon>Sarcoptiformes</taxon>
        <taxon>Astigmata</taxon>
        <taxon>Psoroptidia</taxon>
        <taxon>Sarcoptoidea</taxon>
        <taxon>Sarcoptidae</taxon>
        <taxon>Sarcoptinae</taxon>
        <taxon>Sarcoptes</taxon>
    </lineage>
</organism>
<accession>A0A834REN6</accession>
<protein>
    <submittedName>
        <fullName evidence="9">Homeobox protein six1b</fullName>
    </submittedName>
</protein>
<dbReference type="OrthoDB" id="3501850at2759"/>
<evidence type="ECO:0000256" key="4">
    <source>
        <dbReference type="ARBA" id="ARBA00023242"/>
    </source>
</evidence>
<dbReference type="EnsemblMetazoa" id="SSS_4561s_mrna">
    <property type="protein sequence ID" value="KAF7495835.1"/>
    <property type="gene ID" value="SSS_4561"/>
</dbReference>
<keyword evidence="4 5" id="KW-0539">Nucleus</keyword>
<feature type="compositionally biased region" description="Basic residues" evidence="7">
    <location>
        <begin position="551"/>
        <end position="577"/>
    </location>
</feature>
<keyword evidence="11" id="KW-1185">Reference proteome</keyword>
<dbReference type="Proteomes" id="UP000070412">
    <property type="component" value="Unassembled WGS sequence"/>
</dbReference>
<reference evidence="9" key="2">
    <citation type="submission" date="2020-01" db="EMBL/GenBank/DDBJ databases">
        <authorList>
            <person name="Korhonen P.K.K."/>
            <person name="Guangxu M.G."/>
            <person name="Wang T.W."/>
            <person name="Stroehlein A.J.S."/>
            <person name="Young N.D."/>
            <person name="Ang C.-S.A."/>
            <person name="Fernando D.W.F."/>
            <person name="Lu H.L."/>
            <person name="Taylor S.T."/>
            <person name="Ehtesham M.E.M."/>
            <person name="Najaraj S.H.N."/>
            <person name="Harsha G.H.G."/>
            <person name="Madugundu A.M."/>
            <person name="Renuse S.R."/>
            <person name="Holt D.H."/>
            <person name="Pandey A.P."/>
            <person name="Papenfuss A.P."/>
            <person name="Gasser R.B.G."/>
            <person name="Fischer K.F."/>
        </authorList>
    </citation>
    <scope>NUCLEOTIDE SEQUENCE</scope>
    <source>
        <strain evidence="9">SSS_KF_BRIS2020</strain>
    </source>
</reference>
<dbReference type="GO" id="GO:0005634">
    <property type="term" value="C:nucleus"/>
    <property type="evidence" value="ECO:0007669"/>
    <property type="project" value="UniProtKB-SubCell"/>
</dbReference>
<feature type="region of interest" description="Disordered" evidence="7">
    <location>
        <begin position="551"/>
        <end position="581"/>
    </location>
</feature>
<dbReference type="InterPro" id="IPR009057">
    <property type="entry name" value="Homeodomain-like_sf"/>
</dbReference>
<evidence type="ECO:0000256" key="6">
    <source>
        <dbReference type="RuleBase" id="RU000682"/>
    </source>
</evidence>
<feature type="compositionally biased region" description="Basic and acidic residues" evidence="7">
    <location>
        <begin position="326"/>
        <end position="338"/>
    </location>
</feature>
<evidence type="ECO:0000256" key="5">
    <source>
        <dbReference type="PROSITE-ProRule" id="PRU00108"/>
    </source>
</evidence>
<feature type="compositionally biased region" description="Basic residues" evidence="7">
    <location>
        <begin position="64"/>
        <end position="74"/>
    </location>
</feature>
<evidence type="ECO:0000256" key="3">
    <source>
        <dbReference type="ARBA" id="ARBA00023155"/>
    </source>
</evidence>
<reference evidence="11" key="1">
    <citation type="journal article" date="2020" name="PLoS Negl. Trop. Dis.">
        <title>High-quality nuclear genome for Sarcoptes scabiei-A critical resource for a neglected parasite.</title>
        <authorList>
            <person name="Korhonen P.K."/>
            <person name="Gasser R.B."/>
            <person name="Ma G."/>
            <person name="Wang T."/>
            <person name="Stroehlein A.J."/>
            <person name="Young N.D."/>
            <person name="Ang C.S."/>
            <person name="Fernando D.D."/>
            <person name="Lu H.C."/>
            <person name="Taylor S."/>
            <person name="Reynolds S.L."/>
            <person name="Mofiz E."/>
            <person name="Najaraj S.H."/>
            <person name="Gowda H."/>
            <person name="Madugundu A."/>
            <person name="Renuse S."/>
            <person name="Holt D."/>
            <person name="Pandey A."/>
            <person name="Papenfuss A.T."/>
            <person name="Fischer K."/>
        </authorList>
    </citation>
    <scope>NUCLEOTIDE SEQUENCE [LARGE SCALE GENOMIC DNA]</scope>
</reference>
<evidence type="ECO:0000256" key="2">
    <source>
        <dbReference type="ARBA" id="ARBA00023125"/>
    </source>
</evidence>
<sequence length="716" mass="84025">MRSDNLRPMVADRFHSQLNQQQQQQQQSQQQSDHQHHQQQHQHHLEHQQQQQQLEHSSSDLHPPHHQFHLHHHLIPTNQSSPPPSFLANNPLQHHHHHPQSGLPSIFDLQSNQSDHHHQHYRHSLNPLNHFDHHHHPFNHLAHQYHHQLSSLDLSLRNESENINTSTINANLTRTASNPTTAFNYSQTSFINSDSRLDPIDLNSRPQREHQFDLINQDRAMRYYSPLIESTLIPLPSSSPISYLSLNQKRESVITFNHNQLVANNFNDRSNRSSKHLYSSVVDDDGERDESIGTELDENEFNDDGIVSKTDKDLNRHHQQQQQRNQSDKNLDHNDFKTKLSSTTATPSTPTTISVSSKSSSNKTNRSDDEIRNDEIVLVKNIRLTIDQIICICQILQKSDLKKLEKFVVAIPNSNDVCNRNELILRAKAIAAYHGGNFKQVYHLLEANSFPIKFHQELQSLWNNAHYKEHEMKRGHPPGAVEKYRIRKKYRFPRTIWDGEEYVYCFKEKNRRILKEFYQKCNLPTQEDKLKLSNETQLTVVQISNWFKNRRQRDRQPNHHHHHHPHHPHQHSHHNHLHNLGQESNDKIPLLIDSHQDDQHNPLVSVHNHQNHSLSHHNHTLHHLQSQFHHRQQLDLRQSLNESNQNDEEIDENNIVGDEDDNEDDDDVEDDDDGDGDDDDEDDRQDGVNRIVNLERSEENLHEKISIKKLTSLDCI</sequence>
<evidence type="ECO:0000256" key="7">
    <source>
        <dbReference type="SAM" id="MobiDB-lite"/>
    </source>
</evidence>
<evidence type="ECO:0000259" key="8">
    <source>
        <dbReference type="PROSITE" id="PS50071"/>
    </source>
</evidence>
<proteinExistence type="predicted"/>
<dbReference type="EMBL" id="WVUK01000044">
    <property type="protein sequence ID" value="KAF7495835.1"/>
    <property type="molecule type" value="Genomic_DNA"/>
</dbReference>
<dbReference type="InterPro" id="IPR031701">
    <property type="entry name" value="SIX1_SD"/>
</dbReference>